<dbReference type="Gene3D" id="3.10.20.30">
    <property type="match status" value="1"/>
</dbReference>
<evidence type="ECO:0000313" key="6">
    <source>
        <dbReference type="EMBL" id="TXR53898.1"/>
    </source>
</evidence>
<evidence type="ECO:0000256" key="4">
    <source>
        <dbReference type="ARBA" id="ARBA00024200"/>
    </source>
</evidence>
<sequence length="88" mass="9706">MESSVMIKITVKVFAQLREQLGVDELFLELNEPVRLSAVISTLQKQHPNSSVLQQANLMAAVNQTMVQEDCELHADDEIALFPPVTGG</sequence>
<evidence type="ECO:0000313" key="7">
    <source>
        <dbReference type="Proteomes" id="UP000321764"/>
    </source>
</evidence>
<comment type="caution">
    <text evidence="6">The sequence shown here is derived from an EMBL/GenBank/DDBJ whole genome shotgun (WGS) entry which is preliminary data.</text>
</comment>
<dbReference type="Proteomes" id="UP000321764">
    <property type="component" value="Unassembled WGS sequence"/>
</dbReference>
<accession>A0A5C8Z9J7</accession>
<dbReference type="CDD" id="cd00754">
    <property type="entry name" value="Ubl_MoaD"/>
    <property type="match status" value="1"/>
</dbReference>
<comment type="similarity">
    <text evidence="4">Belongs to the MoaD family.</text>
</comment>
<name>A0A5C8Z9J7_9GAMM</name>
<dbReference type="GO" id="GO:0000166">
    <property type="term" value="F:nucleotide binding"/>
    <property type="evidence" value="ECO:0007669"/>
    <property type="project" value="UniProtKB-KW"/>
</dbReference>
<evidence type="ECO:0000256" key="3">
    <source>
        <dbReference type="ARBA" id="ARBA00023150"/>
    </source>
</evidence>
<keyword evidence="2" id="KW-0547">Nucleotide-binding</keyword>
<dbReference type="InterPro" id="IPR016155">
    <property type="entry name" value="Mopterin_synth/thiamin_S_b"/>
</dbReference>
<evidence type="ECO:0000256" key="5">
    <source>
        <dbReference type="ARBA" id="ARBA00024247"/>
    </source>
</evidence>
<protein>
    <recommendedName>
        <fullName evidence="5">Molybdopterin synthase sulfur carrier subunit</fullName>
    </recommendedName>
</protein>
<dbReference type="UniPathway" id="UPA00344"/>
<reference evidence="6 7" key="1">
    <citation type="submission" date="2019-07" db="EMBL/GenBank/DDBJ databases">
        <title>Reinekea sp. strain SSH23 genome sequencing and assembly.</title>
        <authorList>
            <person name="Kim I."/>
        </authorList>
    </citation>
    <scope>NUCLEOTIDE SEQUENCE [LARGE SCALE GENOMIC DNA]</scope>
    <source>
        <strain evidence="6 7">SSH23</strain>
    </source>
</reference>
<dbReference type="OrthoDB" id="9801945at2"/>
<dbReference type="FunFam" id="3.10.20.30:FF:000010">
    <property type="entry name" value="Molybdopterin synthase sulfur carrier subunit"/>
    <property type="match status" value="1"/>
</dbReference>
<gene>
    <name evidence="6" type="ORF">FME95_04920</name>
</gene>
<evidence type="ECO:0000256" key="2">
    <source>
        <dbReference type="ARBA" id="ARBA00022741"/>
    </source>
</evidence>
<comment type="pathway">
    <text evidence="1">Cofactor biosynthesis; molybdopterin biosynthesis.</text>
</comment>
<dbReference type="InterPro" id="IPR003749">
    <property type="entry name" value="ThiS/MoaD-like"/>
</dbReference>
<dbReference type="PANTHER" id="PTHR33359:SF1">
    <property type="entry name" value="MOLYBDOPTERIN SYNTHASE SULFUR CARRIER SUBUNIT"/>
    <property type="match status" value="1"/>
</dbReference>
<dbReference type="Pfam" id="PF02597">
    <property type="entry name" value="ThiS"/>
    <property type="match status" value="1"/>
</dbReference>
<dbReference type="PANTHER" id="PTHR33359">
    <property type="entry name" value="MOLYBDOPTERIN SYNTHASE SULFUR CARRIER SUBUNIT"/>
    <property type="match status" value="1"/>
</dbReference>
<organism evidence="6 7">
    <name type="scientific">Reinekea thalattae</name>
    <dbReference type="NCBI Taxonomy" id="2593301"/>
    <lineage>
        <taxon>Bacteria</taxon>
        <taxon>Pseudomonadati</taxon>
        <taxon>Pseudomonadota</taxon>
        <taxon>Gammaproteobacteria</taxon>
        <taxon>Oceanospirillales</taxon>
        <taxon>Saccharospirillaceae</taxon>
        <taxon>Reinekea</taxon>
    </lineage>
</organism>
<keyword evidence="7" id="KW-1185">Reference proteome</keyword>
<dbReference type="GO" id="GO:0006777">
    <property type="term" value="P:Mo-molybdopterin cofactor biosynthetic process"/>
    <property type="evidence" value="ECO:0007669"/>
    <property type="project" value="UniProtKB-KW"/>
</dbReference>
<dbReference type="InterPro" id="IPR012675">
    <property type="entry name" value="Beta-grasp_dom_sf"/>
</dbReference>
<keyword evidence="3" id="KW-0501">Molybdenum cofactor biosynthesis</keyword>
<dbReference type="SUPFAM" id="SSF54285">
    <property type="entry name" value="MoaD/ThiS"/>
    <property type="match status" value="1"/>
</dbReference>
<evidence type="ECO:0000256" key="1">
    <source>
        <dbReference type="ARBA" id="ARBA00005046"/>
    </source>
</evidence>
<dbReference type="GO" id="GO:1990133">
    <property type="term" value="C:molybdopterin adenylyltransferase complex"/>
    <property type="evidence" value="ECO:0007669"/>
    <property type="project" value="TreeGrafter"/>
</dbReference>
<dbReference type="EMBL" id="VKAD01000001">
    <property type="protein sequence ID" value="TXR53898.1"/>
    <property type="molecule type" value="Genomic_DNA"/>
</dbReference>
<dbReference type="AlphaFoldDB" id="A0A5C8Z9J7"/>
<dbReference type="InterPro" id="IPR044672">
    <property type="entry name" value="MOCS2A"/>
</dbReference>
<proteinExistence type="inferred from homology"/>